<keyword evidence="5" id="KW-0862">Zinc</keyword>
<feature type="non-terminal residue" evidence="9">
    <location>
        <position position="56"/>
    </location>
</feature>
<evidence type="ECO:0000256" key="6">
    <source>
        <dbReference type="ARBA" id="ARBA00023242"/>
    </source>
</evidence>
<accession>A0A1L9U2X9</accession>
<dbReference type="GO" id="GO:0000978">
    <property type="term" value="F:RNA polymerase II cis-regulatory region sequence-specific DNA binding"/>
    <property type="evidence" value="ECO:0007669"/>
    <property type="project" value="InterPro"/>
</dbReference>
<dbReference type="PROSITE" id="PS00028">
    <property type="entry name" value="ZINC_FINGER_C2H2_1"/>
    <property type="match status" value="1"/>
</dbReference>
<organism evidence="9 10">
    <name type="scientific">Aspergillus brasiliensis (strain CBS 101740 / IMI 381727 / IBT 21946)</name>
    <dbReference type="NCBI Taxonomy" id="767769"/>
    <lineage>
        <taxon>Eukaryota</taxon>
        <taxon>Fungi</taxon>
        <taxon>Dikarya</taxon>
        <taxon>Ascomycota</taxon>
        <taxon>Pezizomycotina</taxon>
        <taxon>Eurotiomycetes</taxon>
        <taxon>Eurotiomycetidae</taxon>
        <taxon>Eurotiales</taxon>
        <taxon>Aspergillaceae</taxon>
        <taxon>Aspergillus</taxon>
        <taxon>Aspergillus subgen. Circumdati</taxon>
    </lineage>
</organism>
<keyword evidence="3" id="KW-0677">Repeat</keyword>
<dbReference type="InterPro" id="IPR013087">
    <property type="entry name" value="Znf_C2H2_type"/>
</dbReference>
<dbReference type="Pfam" id="PF00096">
    <property type="entry name" value="zf-C2H2"/>
    <property type="match status" value="1"/>
</dbReference>
<keyword evidence="10" id="KW-1185">Reference proteome</keyword>
<sequence>LPRGRRRQRKTSPKERICPVCSQAFKKAEHLARHFRSHTKERPFPCPICGKLYVRR</sequence>
<reference evidence="10" key="1">
    <citation type="journal article" date="2017" name="Genome Biol.">
        <title>Comparative genomics reveals high biological diversity and specific adaptations in the industrially and medically important fungal genus Aspergillus.</title>
        <authorList>
            <person name="de Vries R.P."/>
            <person name="Riley R."/>
            <person name="Wiebenga A."/>
            <person name="Aguilar-Osorio G."/>
            <person name="Amillis S."/>
            <person name="Uchima C.A."/>
            <person name="Anderluh G."/>
            <person name="Asadollahi M."/>
            <person name="Askin M."/>
            <person name="Barry K."/>
            <person name="Battaglia E."/>
            <person name="Bayram O."/>
            <person name="Benocci T."/>
            <person name="Braus-Stromeyer S.A."/>
            <person name="Caldana C."/>
            <person name="Canovas D."/>
            <person name="Cerqueira G.C."/>
            <person name="Chen F."/>
            <person name="Chen W."/>
            <person name="Choi C."/>
            <person name="Clum A."/>
            <person name="Dos Santos R.A."/>
            <person name="Damasio A.R."/>
            <person name="Diallinas G."/>
            <person name="Emri T."/>
            <person name="Fekete E."/>
            <person name="Flipphi M."/>
            <person name="Freyberg S."/>
            <person name="Gallo A."/>
            <person name="Gournas C."/>
            <person name="Habgood R."/>
            <person name="Hainaut M."/>
            <person name="Harispe M.L."/>
            <person name="Henrissat B."/>
            <person name="Hilden K.S."/>
            <person name="Hope R."/>
            <person name="Hossain A."/>
            <person name="Karabika E."/>
            <person name="Karaffa L."/>
            <person name="Karanyi Z."/>
            <person name="Krasevec N."/>
            <person name="Kuo A."/>
            <person name="Kusch H."/>
            <person name="LaButti K."/>
            <person name="Lagendijk E.L."/>
            <person name="Lapidus A."/>
            <person name="Levasseur A."/>
            <person name="Lindquist E."/>
            <person name="Lipzen A."/>
            <person name="Logrieco A.F."/>
            <person name="MacCabe A."/>
            <person name="Maekelae M.R."/>
            <person name="Malavazi I."/>
            <person name="Melin P."/>
            <person name="Meyer V."/>
            <person name="Mielnichuk N."/>
            <person name="Miskei M."/>
            <person name="Molnar A.P."/>
            <person name="Mule G."/>
            <person name="Ngan C.Y."/>
            <person name="Orejas M."/>
            <person name="Orosz E."/>
            <person name="Ouedraogo J.P."/>
            <person name="Overkamp K.M."/>
            <person name="Park H.-S."/>
            <person name="Perrone G."/>
            <person name="Piumi F."/>
            <person name="Punt P.J."/>
            <person name="Ram A.F."/>
            <person name="Ramon A."/>
            <person name="Rauscher S."/>
            <person name="Record E."/>
            <person name="Riano-Pachon D.M."/>
            <person name="Robert V."/>
            <person name="Roehrig J."/>
            <person name="Ruller R."/>
            <person name="Salamov A."/>
            <person name="Salih N.S."/>
            <person name="Samson R.A."/>
            <person name="Sandor E."/>
            <person name="Sanguinetti M."/>
            <person name="Schuetze T."/>
            <person name="Sepcic K."/>
            <person name="Shelest E."/>
            <person name="Sherlock G."/>
            <person name="Sophianopoulou V."/>
            <person name="Squina F.M."/>
            <person name="Sun H."/>
            <person name="Susca A."/>
            <person name="Todd R.B."/>
            <person name="Tsang A."/>
            <person name="Unkles S.E."/>
            <person name="van de Wiele N."/>
            <person name="van Rossen-Uffink D."/>
            <person name="Oliveira J.V."/>
            <person name="Vesth T.C."/>
            <person name="Visser J."/>
            <person name="Yu J.-H."/>
            <person name="Zhou M."/>
            <person name="Andersen M.R."/>
            <person name="Archer D.B."/>
            <person name="Baker S.E."/>
            <person name="Benoit I."/>
            <person name="Brakhage A.A."/>
            <person name="Braus G.H."/>
            <person name="Fischer R."/>
            <person name="Frisvad J.C."/>
            <person name="Goldman G.H."/>
            <person name="Houbraken J."/>
            <person name="Oakley B."/>
            <person name="Pocsi I."/>
            <person name="Scazzocchio C."/>
            <person name="Seiboth B."/>
            <person name="vanKuyk P.A."/>
            <person name="Wortman J."/>
            <person name="Dyer P.S."/>
            <person name="Grigoriev I.V."/>
        </authorList>
    </citation>
    <scope>NUCLEOTIDE SEQUENCE [LARGE SCALE GENOMIC DNA]</scope>
    <source>
        <strain evidence="10">CBS 101740 / IMI 381727 / IBT 21946</strain>
    </source>
</reference>
<keyword evidence="4 7" id="KW-0863">Zinc-finger</keyword>
<comment type="subcellular location">
    <subcellularLocation>
        <location evidence="1">Nucleus</location>
    </subcellularLocation>
</comment>
<dbReference type="InterPro" id="IPR051059">
    <property type="entry name" value="VerF-like"/>
</dbReference>
<dbReference type="EMBL" id="KV878702">
    <property type="protein sequence ID" value="OJJ66031.1"/>
    <property type="molecule type" value="Genomic_DNA"/>
</dbReference>
<dbReference type="PROSITE" id="PS50157">
    <property type="entry name" value="ZINC_FINGER_C2H2_2"/>
    <property type="match status" value="1"/>
</dbReference>
<dbReference type="GO" id="GO:0008270">
    <property type="term" value="F:zinc ion binding"/>
    <property type="evidence" value="ECO:0007669"/>
    <property type="project" value="UniProtKB-KW"/>
</dbReference>
<dbReference type="InterPro" id="IPR036236">
    <property type="entry name" value="Znf_C2H2_sf"/>
</dbReference>
<evidence type="ECO:0000256" key="4">
    <source>
        <dbReference type="ARBA" id="ARBA00022771"/>
    </source>
</evidence>
<dbReference type="AlphaFoldDB" id="A0A1L9U2X9"/>
<dbReference type="VEuPathDB" id="FungiDB:ASPBRDRAFT_106626"/>
<dbReference type="STRING" id="767769.A0A1L9U2X9"/>
<dbReference type="Gene3D" id="3.30.160.60">
    <property type="entry name" value="Classic Zinc Finger"/>
    <property type="match status" value="2"/>
</dbReference>
<feature type="non-terminal residue" evidence="9">
    <location>
        <position position="1"/>
    </location>
</feature>
<dbReference type="GO" id="GO:0000785">
    <property type="term" value="C:chromatin"/>
    <property type="evidence" value="ECO:0007669"/>
    <property type="project" value="TreeGrafter"/>
</dbReference>
<dbReference type="RefSeq" id="XP_067473281.1">
    <property type="nucleotide sequence ID" value="XM_067616580.1"/>
</dbReference>
<dbReference type="Proteomes" id="UP000184499">
    <property type="component" value="Unassembled WGS sequence"/>
</dbReference>
<dbReference type="GO" id="GO:0000981">
    <property type="term" value="F:DNA-binding transcription factor activity, RNA polymerase II-specific"/>
    <property type="evidence" value="ECO:0007669"/>
    <property type="project" value="InterPro"/>
</dbReference>
<evidence type="ECO:0000313" key="10">
    <source>
        <dbReference type="Proteomes" id="UP000184499"/>
    </source>
</evidence>
<protein>
    <recommendedName>
        <fullName evidence="8">C2H2-type domain-containing protein</fullName>
    </recommendedName>
</protein>
<evidence type="ECO:0000256" key="7">
    <source>
        <dbReference type="PROSITE-ProRule" id="PRU00042"/>
    </source>
</evidence>
<dbReference type="GO" id="GO:0005634">
    <property type="term" value="C:nucleus"/>
    <property type="evidence" value="ECO:0007669"/>
    <property type="project" value="UniProtKB-SubCell"/>
</dbReference>
<keyword evidence="6" id="KW-0539">Nucleus</keyword>
<gene>
    <name evidence="9" type="ORF">ASPBRDRAFT_106626</name>
</gene>
<evidence type="ECO:0000256" key="2">
    <source>
        <dbReference type="ARBA" id="ARBA00022723"/>
    </source>
</evidence>
<dbReference type="FunFam" id="3.30.160.60:FF:000145">
    <property type="entry name" value="Zinc finger protein 574"/>
    <property type="match status" value="1"/>
</dbReference>
<dbReference type="SUPFAM" id="SSF57667">
    <property type="entry name" value="beta-beta-alpha zinc fingers"/>
    <property type="match status" value="1"/>
</dbReference>
<keyword evidence="2" id="KW-0479">Metal-binding</keyword>
<dbReference type="PANTHER" id="PTHR40626:SF11">
    <property type="entry name" value="ZINC FINGER PROTEIN YPR022C"/>
    <property type="match status" value="1"/>
</dbReference>
<dbReference type="GeneID" id="93569068"/>
<evidence type="ECO:0000256" key="3">
    <source>
        <dbReference type="ARBA" id="ARBA00022737"/>
    </source>
</evidence>
<proteinExistence type="predicted"/>
<evidence type="ECO:0000313" key="9">
    <source>
        <dbReference type="EMBL" id="OJJ66031.1"/>
    </source>
</evidence>
<dbReference type="OrthoDB" id="10018191at2759"/>
<name>A0A1L9U2X9_ASPBC</name>
<dbReference type="PANTHER" id="PTHR40626">
    <property type="entry name" value="MIP31509P"/>
    <property type="match status" value="1"/>
</dbReference>
<evidence type="ECO:0000256" key="1">
    <source>
        <dbReference type="ARBA" id="ARBA00004123"/>
    </source>
</evidence>
<evidence type="ECO:0000259" key="8">
    <source>
        <dbReference type="PROSITE" id="PS50157"/>
    </source>
</evidence>
<feature type="domain" description="C2H2-type" evidence="8">
    <location>
        <begin position="16"/>
        <end position="43"/>
    </location>
</feature>
<evidence type="ECO:0000256" key="5">
    <source>
        <dbReference type="ARBA" id="ARBA00022833"/>
    </source>
</evidence>